<proteinExistence type="predicted"/>
<dbReference type="RefSeq" id="WP_164047145.1">
    <property type="nucleotide sequence ID" value="NZ_WUFV01000007.1"/>
</dbReference>
<dbReference type="EMBL" id="WUFV01000007">
    <property type="protein sequence ID" value="NEK16118.1"/>
    <property type="molecule type" value="Genomic_DNA"/>
</dbReference>
<sequence length="117" mass="13049">MAGGKFDNTLTLAGNFWVQWPQGPLSRKIGEKIVRVEVWLMQKTTGAVQINYQTESNLTGGSWTADKIWWPRDPNSPGNWDGIGRFQPGPAMGTAVAIGRIGTNQSLFWWSEEVEII</sequence>
<name>A0A7K3VHS3_RHILE</name>
<protein>
    <submittedName>
        <fullName evidence="1">Uncharacterized protein</fullName>
    </submittedName>
</protein>
<comment type="caution">
    <text evidence="1">The sequence shown here is derived from an EMBL/GenBank/DDBJ whole genome shotgun (WGS) entry which is preliminary data.</text>
</comment>
<accession>A0A7K3VHS3</accession>
<reference evidence="1 2" key="1">
    <citation type="submission" date="2019-12" db="EMBL/GenBank/DDBJ databases">
        <title>Rhizobium genotypes associated with high levels of biological nitrogen fixation by grain legumes in a temperate-maritime cropping system.</title>
        <authorList>
            <person name="Maluk M."/>
            <person name="Francesc Ferrando Molina F."/>
            <person name="Lopez Del Egido L."/>
            <person name="Lafos M."/>
            <person name="Langarica-Fuentes A."/>
            <person name="Gebre Yohannes G."/>
            <person name="Young M.W."/>
            <person name="Martin P."/>
            <person name="Gantlett R."/>
            <person name="Kenicer G."/>
            <person name="Hawes C."/>
            <person name="Begg G.S."/>
            <person name="Quilliam R.S."/>
            <person name="Squire G.R."/>
            <person name="Poole P.S."/>
            <person name="Young P.W."/>
            <person name="Iannetta P.M."/>
            <person name="James E.K."/>
        </authorList>
    </citation>
    <scope>NUCLEOTIDE SEQUENCE [LARGE SCALE GENOMIC DNA]</scope>
    <source>
        <strain evidence="1 2">JHI54</strain>
    </source>
</reference>
<organism evidence="1 2">
    <name type="scientific">Rhizobium leguminosarum</name>
    <dbReference type="NCBI Taxonomy" id="384"/>
    <lineage>
        <taxon>Bacteria</taxon>
        <taxon>Pseudomonadati</taxon>
        <taxon>Pseudomonadota</taxon>
        <taxon>Alphaproteobacteria</taxon>
        <taxon>Hyphomicrobiales</taxon>
        <taxon>Rhizobiaceae</taxon>
        <taxon>Rhizobium/Agrobacterium group</taxon>
        <taxon>Rhizobium</taxon>
    </lineage>
</organism>
<evidence type="ECO:0000313" key="2">
    <source>
        <dbReference type="Proteomes" id="UP000471705"/>
    </source>
</evidence>
<gene>
    <name evidence="1" type="ORF">GR257_14820</name>
</gene>
<dbReference type="AlphaFoldDB" id="A0A7K3VHS3"/>
<evidence type="ECO:0000313" key="1">
    <source>
        <dbReference type="EMBL" id="NEK16118.1"/>
    </source>
</evidence>
<dbReference type="Proteomes" id="UP000471705">
    <property type="component" value="Unassembled WGS sequence"/>
</dbReference>